<dbReference type="Proteomes" id="UP001556040">
    <property type="component" value="Unassembled WGS sequence"/>
</dbReference>
<evidence type="ECO:0000313" key="2">
    <source>
        <dbReference type="EMBL" id="MEW9501227.1"/>
    </source>
</evidence>
<protein>
    <submittedName>
        <fullName evidence="2">Uncharacterized protein</fullName>
    </submittedName>
</protein>
<sequence length="471" mass="56418">MHDRREFTKDPIQLQQKVIHLNSELIKYKAKVKQYQENYHYSMIDSLQNKNNELSKEFEEVSKRFTQTNELLNKRSRDTKKQVQFLKEQLEELKEETSTYQKEKEDLVSEQTSYIARLDVQKNEIRVLMNRLNQKQQECESQQAAYDMLAKESNEYKNDMERVEVELKHQIDFSEKEKEILQEKLETTIQTSHTEQENQRRNQKALHGQINELKSNLALAEEQQNMSEEKNKRIQAENENLLKERSTYQKEKVDLANKQTSYIERLDVQKREIRVLMNRLNHKQQECESQQAAYDMLEKETNEHKNDMERVQVELKRQIAFSEKEKEVLQKKLKSTIQTSHTEQEGQRRNQKVLQEQIDELKSSLAIAEEQRRLSEEKNKRIQVENETFLQKLDELTEKNDVHLEKERGLELQPDSQEPLIKMEEDVQNGNHLDSFEHLEQQMKELLTESFTCEKHRTLTPIQKVEKNING</sequence>
<keyword evidence="3" id="KW-1185">Reference proteome</keyword>
<dbReference type="RefSeq" id="WP_367778709.1">
    <property type="nucleotide sequence ID" value="NZ_JBFMIA010000003.1"/>
</dbReference>
<reference evidence="2 3" key="1">
    <citation type="journal article" date="1979" name="Int. J. Syst. Evol. Microbiol.">
        <title>Bacillus globisporus subsp. marinus subsp. nov.</title>
        <authorList>
            <person name="Liu H."/>
        </authorList>
    </citation>
    <scope>NUCLEOTIDE SEQUENCE [LARGE SCALE GENOMIC DNA]</scope>
    <source>
        <strain evidence="2 3">DSM 1297</strain>
    </source>
</reference>
<feature type="coiled-coil region" evidence="1">
    <location>
        <begin position="18"/>
        <end position="413"/>
    </location>
</feature>
<organism evidence="2 3">
    <name type="scientific">Jeotgalibacillus marinus</name>
    <dbReference type="NCBI Taxonomy" id="86667"/>
    <lineage>
        <taxon>Bacteria</taxon>
        <taxon>Bacillati</taxon>
        <taxon>Bacillota</taxon>
        <taxon>Bacilli</taxon>
        <taxon>Bacillales</taxon>
        <taxon>Caryophanaceae</taxon>
        <taxon>Jeotgalibacillus</taxon>
    </lineage>
</organism>
<evidence type="ECO:0000256" key="1">
    <source>
        <dbReference type="SAM" id="Coils"/>
    </source>
</evidence>
<accession>A0ABV3Q1M2</accession>
<dbReference type="EMBL" id="JBFMIA010000003">
    <property type="protein sequence ID" value="MEW9501227.1"/>
    <property type="molecule type" value="Genomic_DNA"/>
</dbReference>
<proteinExistence type="predicted"/>
<name>A0ABV3Q1M2_9BACL</name>
<gene>
    <name evidence="2" type="ORF">AB1471_05370</name>
</gene>
<evidence type="ECO:0000313" key="3">
    <source>
        <dbReference type="Proteomes" id="UP001556040"/>
    </source>
</evidence>
<comment type="caution">
    <text evidence="2">The sequence shown here is derived from an EMBL/GenBank/DDBJ whole genome shotgun (WGS) entry which is preliminary data.</text>
</comment>
<keyword evidence="1" id="KW-0175">Coiled coil</keyword>